<keyword evidence="2" id="KW-0808">Transferase</keyword>
<organism evidence="4 5">
    <name type="scientific">Tenacibaculum jejuense</name>
    <dbReference type="NCBI Taxonomy" id="584609"/>
    <lineage>
        <taxon>Bacteria</taxon>
        <taxon>Pseudomonadati</taxon>
        <taxon>Bacteroidota</taxon>
        <taxon>Flavobacteriia</taxon>
        <taxon>Flavobacteriales</taxon>
        <taxon>Flavobacteriaceae</taxon>
        <taxon>Tenacibaculum</taxon>
    </lineage>
</organism>
<dbReference type="EMBL" id="LT899436">
    <property type="protein sequence ID" value="SNR15910.1"/>
    <property type="molecule type" value="Genomic_DNA"/>
</dbReference>
<accession>A0A238UBW6</accession>
<keyword evidence="1" id="KW-0489">Methyltransferase</keyword>
<dbReference type="Gene3D" id="2.20.130.10">
    <property type="entry name" value="CAC2371-like domains"/>
    <property type="match status" value="1"/>
</dbReference>
<dbReference type="CDD" id="cd02440">
    <property type="entry name" value="AdoMet_MTases"/>
    <property type="match status" value="1"/>
</dbReference>
<dbReference type="Gene3D" id="3.40.50.150">
    <property type="entry name" value="Vaccinia Virus protein VP39"/>
    <property type="match status" value="1"/>
</dbReference>
<reference evidence="4 5" key="1">
    <citation type="submission" date="2017-07" db="EMBL/GenBank/DDBJ databases">
        <authorList>
            <person name="Sun Z.S."/>
            <person name="Albrecht U."/>
            <person name="Echele G."/>
            <person name="Lee C.C."/>
        </authorList>
    </citation>
    <scope>NUCLEOTIDE SEQUENCE [LARGE SCALE GENOMIC DNA]</scope>
    <source>
        <strain evidence="5">type strain: KCTC 22618</strain>
    </source>
</reference>
<dbReference type="AlphaFoldDB" id="A0A238UBW6"/>
<dbReference type="InterPro" id="IPR029063">
    <property type="entry name" value="SAM-dependent_MTases_sf"/>
</dbReference>
<dbReference type="Pfam" id="PF13649">
    <property type="entry name" value="Methyltransf_25"/>
    <property type="match status" value="1"/>
</dbReference>
<sequence length="247" mass="29169">MQSLYSNGLENIYDEMYQTFINYEEEFQFYSKIIKKHNKENVLEIGCGSGHLAKHFIHSTIDYNGMDLSNDMVKLSQKRNPTGTFHKGDMTNFYLNKTFDSVIITARTTSYLLNNVSVQKAIKNIYSHLDKKGIFCFDFIDANRFFKLIKDGKTIIHNAETRNTTYSRTSFMKPKITKENFMFQWDAKYYEIKNKNHTLITEDQSEVRAFTINEWQLFLEINNFTVLEIIDRKSYAFDTYVVVAQKQ</sequence>
<gene>
    <name evidence="4" type="ORF">TJEJU_2221</name>
</gene>
<dbReference type="OrthoDB" id="9789123at2"/>
<dbReference type="Proteomes" id="UP000215214">
    <property type="component" value="Chromosome TJEJU"/>
</dbReference>
<name>A0A238UBW6_9FLAO</name>
<dbReference type="PANTHER" id="PTHR43861">
    <property type="entry name" value="TRANS-ACONITATE 2-METHYLTRANSFERASE-RELATED"/>
    <property type="match status" value="1"/>
</dbReference>
<dbReference type="SUPFAM" id="SSF53335">
    <property type="entry name" value="S-adenosyl-L-methionine-dependent methyltransferases"/>
    <property type="match status" value="1"/>
</dbReference>
<protein>
    <recommendedName>
        <fullName evidence="3">Methyltransferase domain-containing protein</fullName>
    </recommendedName>
</protein>
<evidence type="ECO:0000256" key="1">
    <source>
        <dbReference type="ARBA" id="ARBA00022603"/>
    </source>
</evidence>
<dbReference type="RefSeq" id="WP_095072053.1">
    <property type="nucleotide sequence ID" value="NZ_LT899436.1"/>
</dbReference>
<dbReference type="InterPro" id="IPR041698">
    <property type="entry name" value="Methyltransf_25"/>
</dbReference>
<evidence type="ECO:0000259" key="3">
    <source>
        <dbReference type="Pfam" id="PF13649"/>
    </source>
</evidence>
<dbReference type="GO" id="GO:0032259">
    <property type="term" value="P:methylation"/>
    <property type="evidence" value="ECO:0007669"/>
    <property type="project" value="UniProtKB-KW"/>
</dbReference>
<evidence type="ECO:0000313" key="5">
    <source>
        <dbReference type="Proteomes" id="UP000215214"/>
    </source>
</evidence>
<evidence type="ECO:0000313" key="4">
    <source>
        <dbReference type="EMBL" id="SNR15910.1"/>
    </source>
</evidence>
<keyword evidence="5" id="KW-1185">Reference proteome</keyword>
<dbReference type="PANTHER" id="PTHR43861:SF1">
    <property type="entry name" value="TRANS-ACONITATE 2-METHYLTRANSFERASE"/>
    <property type="match status" value="1"/>
</dbReference>
<dbReference type="KEGG" id="tje:TJEJU_2221"/>
<proteinExistence type="predicted"/>
<dbReference type="GO" id="GO:0008168">
    <property type="term" value="F:methyltransferase activity"/>
    <property type="evidence" value="ECO:0007669"/>
    <property type="project" value="UniProtKB-KW"/>
</dbReference>
<feature type="domain" description="Methyltransferase" evidence="3">
    <location>
        <begin position="42"/>
        <end position="133"/>
    </location>
</feature>
<evidence type="ECO:0000256" key="2">
    <source>
        <dbReference type="ARBA" id="ARBA00022679"/>
    </source>
</evidence>